<evidence type="ECO:0000256" key="5">
    <source>
        <dbReference type="SAM" id="SignalP"/>
    </source>
</evidence>
<evidence type="ECO:0000256" key="2">
    <source>
        <dbReference type="ARBA" id="ARBA00022723"/>
    </source>
</evidence>
<evidence type="ECO:0000313" key="8">
    <source>
        <dbReference type="Proteomes" id="UP000244077"/>
    </source>
</evidence>
<feature type="chain" id="PRO_5015744107" description="Cytochrome c domain-containing protein" evidence="5">
    <location>
        <begin position="20"/>
        <end position="98"/>
    </location>
</feature>
<feature type="domain" description="Cytochrome c" evidence="6">
    <location>
        <begin position="29"/>
        <end position="98"/>
    </location>
</feature>
<name>A0A2T5H8V5_9RHOB</name>
<dbReference type="GO" id="GO:0046872">
    <property type="term" value="F:metal ion binding"/>
    <property type="evidence" value="ECO:0007669"/>
    <property type="project" value="UniProtKB-KW"/>
</dbReference>
<dbReference type="OrthoDB" id="9811281at2"/>
<proteinExistence type="predicted"/>
<accession>A0A2T5H8V5</accession>
<organism evidence="7 8">
    <name type="scientific">Celeribacter persicus</name>
    <dbReference type="NCBI Taxonomy" id="1651082"/>
    <lineage>
        <taxon>Bacteria</taxon>
        <taxon>Pseudomonadati</taxon>
        <taxon>Pseudomonadota</taxon>
        <taxon>Alphaproteobacteria</taxon>
        <taxon>Rhodobacterales</taxon>
        <taxon>Roseobacteraceae</taxon>
        <taxon>Celeribacter</taxon>
    </lineage>
</organism>
<reference evidence="7 8" key="1">
    <citation type="submission" date="2018-04" db="EMBL/GenBank/DDBJ databases">
        <title>Genomic Encyclopedia of Archaeal and Bacterial Type Strains, Phase II (KMG-II): from individual species to whole genera.</title>
        <authorList>
            <person name="Goeker M."/>
        </authorList>
    </citation>
    <scope>NUCLEOTIDE SEQUENCE [LARGE SCALE GENOMIC DNA]</scope>
    <source>
        <strain evidence="7 8">DSM 100434</strain>
    </source>
</reference>
<evidence type="ECO:0000256" key="4">
    <source>
        <dbReference type="PROSITE-ProRule" id="PRU00433"/>
    </source>
</evidence>
<dbReference type="GO" id="GO:0009055">
    <property type="term" value="F:electron transfer activity"/>
    <property type="evidence" value="ECO:0007669"/>
    <property type="project" value="InterPro"/>
</dbReference>
<dbReference type="EMBL" id="QAOH01000016">
    <property type="protein sequence ID" value="PTQ68006.1"/>
    <property type="molecule type" value="Genomic_DNA"/>
</dbReference>
<keyword evidence="1 4" id="KW-0349">Heme</keyword>
<gene>
    <name evidence="7" type="ORF">C8N42_11621</name>
</gene>
<dbReference type="AlphaFoldDB" id="A0A2T5H8V5"/>
<evidence type="ECO:0000256" key="3">
    <source>
        <dbReference type="ARBA" id="ARBA00023004"/>
    </source>
</evidence>
<sequence length="98" mass="10686">MLARVFYAVLMFWAVSAQADGLVVEDLTADAARGAEIYADRCARCHGVALEMILAPEDAPRVAAFLATHKTRFDQDRSAQDNADLAAYLVSLSPTQRN</sequence>
<feature type="signal peptide" evidence="5">
    <location>
        <begin position="1"/>
        <end position="19"/>
    </location>
</feature>
<evidence type="ECO:0000313" key="7">
    <source>
        <dbReference type="EMBL" id="PTQ68006.1"/>
    </source>
</evidence>
<evidence type="ECO:0000256" key="1">
    <source>
        <dbReference type="ARBA" id="ARBA00022617"/>
    </source>
</evidence>
<evidence type="ECO:0000259" key="6">
    <source>
        <dbReference type="PROSITE" id="PS51007"/>
    </source>
</evidence>
<keyword evidence="8" id="KW-1185">Reference proteome</keyword>
<dbReference type="InterPro" id="IPR009056">
    <property type="entry name" value="Cyt_c-like_dom"/>
</dbReference>
<keyword evidence="2 4" id="KW-0479">Metal-binding</keyword>
<protein>
    <recommendedName>
        <fullName evidence="6">Cytochrome c domain-containing protein</fullName>
    </recommendedName>
</protein>
<dbReference type="SUPFAM" id="SSF46626">
    <property type="entry name" value="Cytochrome c"/>
    <property type="match status" value="1"/>
</dbReference>
<keyword evidence="5" id="KW-0732">Signal</keyword>
<dbReference type="InterPro" id="IPR036909">
    <property type="entry name" value="Cyt_c-like_dom_sf"/>
</dbReference>
<comment type="caution">
    <text evidence="7">The sequence shown here is derived from an EMBL/GenBank/DDBJ whole genome shotgun (WGS) entry which is preliminary data.</text>
</comment>
<dbReference type="RefSeq" id="WP_107817643.1">
    <property type="nucleotide sequence ID" value="NZ_QAOH01000016.1"/>
</dbReference>
<dbReference type="Proteomes" id="UP000244077">
    <property type="component" value="Unassembled WGS sequence"/>
</dbReference>
<dbReference type="PROSITE" id="PS51007">
    <property type="entry name" value="CYTC"/>
    <property type="match status" value="1"/>
</dbReference>
<dbReference type="GO" id="GO:0020037">
    <property type="term" value="F:heme binding"/>
    <property type="evidence" value="ECO:0007669"/>
    <property type="project" value="InterPro"/>
</dbReference>
<keyword evidence="3 4" id="KW-0408">Iron</keyword>
<dbReference type="Gene3D" id="1.10.760.10">
    <property type="entry name" value="Cytochrome c-like domain"/>
    <property type="match status" value="1"/>
</dbReference>